<dbReference type="PANTHER" id="PTHR31286">
    <property type="entry name" value="GLYCINE-RICH CELL WALL STRUCTURAL PROTEIN 1.8-LIKE"/>
    <property type="match status" value="1"/>
</dbReference>
<evidence type="ECO:0000256" key="3">
    <source>
        <dbReference type="ARBA" id="ARBA00022692"/>
    </source>
</evidence>
<dbReference type="AlphaFoldDB" id="A0A5N5J7X3"/>
<dbReference type="InterPro" id="IPR007248">
    <property type="entry name" value="Mpv17_PMP22"/>
</dbReference>
<dbReference type="Proteomes" id="UP000326939">
    <property type="component" value="Chromosome 18"/>
</dbReference>
<evidence type="ECO:0000259" key="9">
    <source>
        <dbReference type="Pfam" id="PF14111"/>
    </source>
</evidence>
<evidence type="ECO:0000256" key="1">
    <source>
        <dbReference type="ARBA" id="ARBA00004141"/>
    </source>
</evidence>
<dbReference type="InterPro" id="IPR026960">
    <property type="entry name" value="RVT-Znf"/>
</dbReference>
<accession>A0A5N5J7X3</accession>
<feature type="transmembrane region" description="Helical" evidence="7">
    <location>
        <begin position="849"/>
        <end position="872"/>
    </location>
</feature>
<dbReference type="InterPro" id="IPR025558">
    <property type="entry name" value="DUF4283"/>
</dbReference>
<feature type="transmembrane region" description="Helical" evidence="7">
    <location>
        <begin position="778"/>
        <end position="797"/>
    </location>
</feature>
<comment type="subcellular location">
    <subcellularLocation>
        <location evidence="1">Membrane</location>
        <topology evidence="1">Multi-pass membrane protein</topology>
    </subcellularLocation>
</comment>
<feature type="transmembrane region" description="Helical" evidence="7">
    <location>
        <begin position="892"/>
        <end position="914"/>
    </location>
</feature>
<comment type="caution">
    <text evidence="10">The sequence shown here is derived from an EMBL/GenBank/DDBJ whole genome shotgun (WGS) entry which is preliminary data.</text>
</comment>
<reference evidence="11" key="1">
    <citation type="journal article" date="2019" name="Gigascience">
        <title>De novo genome assembly of the endangered Acer yangbiense, a plant species with extremely small populations endemic to Yunnan Province, China.</title>
        <authorList>
            <person name="Yang J."/>
            <person name="Wariss H.M."/>
            <person name="Tao L."/>
            <person name="Zhang R."/>
            <person name="Yun Q."/>
            <person name="Hollingsworth P."/>
            <person name="Dao Z."/>
            <person name="Luo G."/>
            <person name="Guo H."/>
            <person name="Ma Y."/>
            <person name="Sun W."/>
        </authorList>
    </citation>
    <scope>NUCLEOTIDE SEQUENCE [LARGE SCALE GENOMIC DNA]</scope>
    <source>
        <strain evidence="11">cv. br00</strain>
    </source>
</reference>
<gene>
    <name evidence="10" type="ORF">DKX38_027896</name>
</gene>
<evidence type="ECO:0000313" key="10">
    <source>
        <dbReference type="EMBL" id="KAB5513990.1"/>
    </source>
</evidence>
<feature type="domain" description="DUF4283" evidence="9">
    <location>
        <begin position="57"/>
        <end position="137"/>
    </location>
</feature>
<dbReference type="Pfam" id="PF13966">
    <property type="entry name" value="zf-RVT"/>
    <property type="match status" value="1"/>
</dbReference>
<dbReference type="InterPro" id="IPR040256">
    <property type="entry name" value="At4g02000-like"/>
</dbReference>
<dbReference type="InterPro" id="IPR036691">
    <property type="entry name" value="Endo/exonu/phosph_ase_sf"/>
</dbReference>
<feature type="compositionally biased region" description="Polar residues" evidence="6">
    <location>
        <begin position="254"/>
        <end position="268"/>
    </location>
</feature>
<evidence type="ECO:0008006" key="12">
    <source>
        <dbReference type="Google" id="ProtNLM"/>
    </source>
</evidence>
<dbReference type="PANTHER" id="PTHR31286:SF99">
    <property type="entry name" value="DUF4283 DOMAIN-CONTAINING PROTEIN"/>
    <property type="match status" value="1"/>
</dbReference>
<evidence type="ECO:0000313" key="11">
    <source>
        <dbReference type="Proteomes" id="UP000326939"/>
    </source>
</evidence>
<evidence type="ECO:0000256" key="2">
    <source>
        <dbReference type="ARBA" id="ARBA00006824"/>
    </source>
</evidence>
<keyword evidence="11" id="KW-1185">Reference proteome</keyword>
<evidence type="ECO:0000256" key="4">
    <source>
        <dbReference type="ARBA" id="ARBA00022989"/>
    </source>
</evidence>
<keyword evidence="4 7" id="KW-1133">Transmembrane helix</keyword>
<keyword evidence="5 7" id="KW-0472">Membrane</keyword>
<dbReference type="Gene3D" id="3.60.10.10">
    <property type="entry name" value="Endonuclease/exonuclease/phosphatase"/>
    <property type="match status" value="1"/>
</dbReference>
<feature type="compositionally biased region" description="Polar residues" evidence="6">
    <location>
        <begin position="303"/>
        <end position="313"/>
    </location>
</feature>
<keyword evidence="3 7" id="KW-0812">Transmembrane</keyword>
<name>A0A5N5J7X3_9ROSI</name>
<proteinExistence type="inferred from homology"/>
<dbReference type="SUPFAM" id="SSF56219">
    <property type="entry name" value="DNase I-like"/>
    <property type="match status" value="1"/>
</dbReference>
<feature type="region of interest" description="Disordered" evidence="6">
    <location>
        <begin position="252"/>
        <end position="364"/>
    </location>
</feature>
<feature type="transmembrane region" description="Helical" evidence="7">
    <location>
        <begin position="809"/>
        <end position="829"/>
    </location>
</feature>
<dbReference type="EMBL" id="VDCV01000018">
    <property type="protein sequence ID" value="KAB5513990.1"/>
    <property type="molecule type" value="Genomic_DNA"/>
</dbReference>
<dbReference type="Pfam" id="PF04117">
    <property type="entry name" value="Mpv17_PMP22"/>
    <property type="match status" value="1"/>
</dbReference>
<feature type="domain" description="Reverse transcriptase zinc-binding" evidence="8">
    <location>
        <begin position="588"/>
        <end position="669"/>
    </location>
</feature>
<feature type="compositionally biased region" description="Polar residues" evidence="6">
    <location>
        <begin position="330"/>
        <end position="342"/>
    </location>
</feature>
<protein>
    <recommendedName>
        <fullName evidence="12">DUF4283 domain-containing protein</fullName>
    </recommendedName>
</protein>
<organism evidence="10 11">
    <name type="scientific">Salix brachista</name>
    <dbReference type="NCBI Taxonomy" id="2182728"/>
    <lineage>
        <taxon>Eukaryota</taxon>
        <taxon>Viridiplantae</taxon>
        <taxon>Streptophyta</taxon>
        <taxon>Embryophyta</taxon>
        <taxon>Tracheophyta</taxon>
        <taxon>Spermatophyta</taxon>
        <taxon>Magnoliopsida</taxon>
        <taxon>eudicotyledons</taxon>
        <taxon>Gunneridae</taxon>
        <taxon>Pentapetalae</taxon>
        <taxon>rosids</taxon>
        <taxon>fabids</taxon>
        <taxon>Malpighiales</taxon>
        <taxon>Salicaceae</taxon>
        <taxon>Saliceae</taxon>
        <taxon>Salix</taxon>
    </lineage>
</organism>
<evidence type="ECO:0000256" key="7">
    <source>
        <dbReference type="SAM" id="Phobius"/>
    </source>
</evidence>
<evidence type="ECO:0000256" key="5">
    <source>
        <dbReference type="ARBA" id="ARBA00023136"/>
    </source>
</evidence>
<evidence type="ECO:0000256" key="6">
    <source>
        <dbReference type="SAM" id="MobiDB-lite"/>
    </source>
</evidence>
<feature type="transmembrane region" description="Helical" evidence="7">
    <location>
        <begin position="743"/>
        <end position="766"/>
    </location>
</feature>
<dbReference type="GO" id="GO:0016020">
    <property type="term" value="C:membrane"/>
    <property type="evidence" value="ECO:0007669"/>
    <property type="project" value="UniProtKB-SubCell"/>
</dbReference>
<dbReference type="Pfam" id="PF14111">
    <property type="entry name" value="DUF4283"/>
    <property type="match status" value="1"/>
</dbReference>
<sequence length="962" mass="107649">MDTTKEPPQHQAQCSWAGKVRVSDSSTRCTLERLARQPVGSILTIPQDMQMAYSAIWKRSMVGFFVSYKMPFHAVQAVANRIWKSMGLEKTMVLANGFMIFRFSTEAAIGDVLARGPWMFGGKAILLQQWHPGFQFDKNKIKTIPVWARLQGLPFPLWNKKGLSLAASMVGKPVASDEATLHGRRLEYARVCIEIDAIVPLVHHFQVASTLSDEPITVDVTYEWKPAKCDTCHVFGHSCKNQGKKEILEGTIVDNGNNTGSKAISTKTPLLDDQDTGEKEGPVTAAQQIAVPTAPKEGDMVSGATSPHGSSVAHQADVPTAPMEGDKASGESSPHGSTNLDSMGQPKWQDRLKGQQGRKDHTGSIVMCMANKDSLGSSVHERDRDKGKGVIEENSDSFFNGNPQARWNPSRIDVTLIHSSAQWMTCDVRSISNGEITRITFVYGMNGYVDRSSLWHYIQESSVLNTNIPWTLLGDFNAIMRPSDRCGGSNNWDSDGNFHTDRQTMGNMAVKHFRELLHPPIQQEMISVDVSSTGIPWDAKVADIIVEGQWRFPRDNMDLNLMWDLVTFQPRNDLQDTYKWNGNSTGKFSIRSVWHQLRPTNPKVAGASLLWHAWHIPRFSFILWLAARGRLRTMDRLHGNSQRVCVLCNGHDENHDHLFFGCSFSSSIWLDISSRAQIGWKAGNCPRLGKILRSDGAAVGLLLGPWKAKLPCSMSRLSSALGGLSFSWQMGLRLGSQACCRLVLFRLGVFSLGFGLFAGCWGLVVWAPVLAVLLRAGWQRVLLSFLWASFRLLLLFEEVEKKLKINWKRVATTSLFGFAFVGPVGHFWYESLDRFIRSRLVLRPNSLRFVGAKVALDGIIFGPLDLFLFFSYMGFASGKSVPQIKEDLKRDFLPALILEGGIWPVVQVANFRFIPVRYQLLYVNFFCLLDSCFLSWLEQQEDAPWKQWLVSLLSGKEKPASS</sequence>
<feature type="compositionally biased region" description="Basic and acidic residues" evidence="6">
    <location>
        <begin position="348"/>
        <end position="362"/>
    </location>
</feature>
<evidence type="ECO:0000259" key="8">
    <source>
        <dbReference type="Pfam" id="PF13966"/>
    </source>
</evidence>
<comment type="similarity">
    <text evidence="2">Belongs to the peroxisomal membrane protein PXMP2/4 family.</text>
</comment>